<comment type="caution">
    <text evidence="3">The sequence shown here is derived from an EMBL/GenBank/DDBJ whole genome shotgun (WGS) entry which is preliminary data.</text>
</comment>
<accession>A0AAI9K4K8</accession>
<organism evidence="3 4">
    <name type="scientific">Coprococcus eutactus</name>
    <dbReference type="NCBI Taxonomy" id="33043"/>
    <lineage>
        <taxon>Bacteria</taxon>
        <taxon>Bacillati</taxon>
        <taxon>Bacillota</taxon>
        <taxon>Clostridia</taxon>
        <taxon>Lachnospirales</taxon>
        <taxon>Lachnospiraceae</taxon>
        <taxon>Coprococcus</taxon>
    </lineage>
</organism>
<proteinExistence type="predicted"/>
<evidence type="ECO:0000313" key="3">
    <source>
        <dbReference type="EMBL" id="GFO95595.1"/>
    </source>
</evidence>
<reference evidence="3" key="1">
    <citation type="submission" date="2020-06" db="EMBL/GenBank/DDBJ databases">
        <title>Characterization of fructooligosaccharide metabolism and fructooligosaccharide-degrading enzymes in human commensal butyrate producers.</title>
        <authorList>
            <person name="Tanno H."/>
            <person name="Fujii T."/>
            <person name="Hirano K."/>
            <person name="Maeno S."/>
            <person name="Tonozuka T."/>
            <person name="Sakamoto M."/>
            <person name="Ohkuma M."/>
            <person name="Tochio T."/>
            <person name="Endo A."/>
        </authorList>
    </citation>
    <scope>NUCLEOTIDE SEQUENCE</scope>
    <source>
        <strain evidence="3">JCM 31265</strain>
    </source>
</reference>
<dbReference type="InterPro" id="IPR046123">
    <property type="entry name" value="DUF6120"/>
</dbReference>
<dbReference type="EMBL" id="BLYL01000021">
    <property type="protein sequence ID" value="GFO95595.1"/>
    <property type="molecule type" value="Genomic_DNA"/>
</dbReference>
<keyword evidence="2" id="KW-0472">Membrane</keyword>
<evidence type="ECO:0000256" key="1">
    <source>
        <dbReference type="SAM" id="MobiDB-lite"/>
    </source>
</evidence>
<dbReference type="RefSeq" id="WP_055224596.1">
    <property type="nucleotide sequence ID" value="NZ_BLYL01000021.1"/>
</dbReference>
<dbReference type="Proteomes" id="UP000660047">
    <property type="component" value="Unassembled WGS sequence"/>
</dbReference>
<keyword evidence="2" id="KW-0812">Transmembrane</keyword>
<protein>
    <submittedName>
        <fullName evidence="3">Uncharacterized protein</fullName>
    </submittedName>
</protein>
<evidence type="ECO:0000313" key="4">
    <source>
        <dbReference type="Proteomes" id="UP000660047"/>
    </source>
</evidence>
<dbReference type="Pfam" id="PF19615">
    <property type="entry name" value="DUF6120"/>
    <property type="match status" value="1"/>
</dbReference>
<dbReference type="AlphaFoldDB" id="A0AAI9K4K8"/>
<feature type="transmembrane region" description="Helical" evidence="2">
    <location>
        <begin position="98"/>
        <end position="119"/>
    </location>
</feature>
<sequence length="179" mass="20379">MNTNSANSAYEKNEKTVDKYIKAIKKEFPIYRKGEKRYLNMLRSSMYDYAVSFEGELITVSHLSERFGSPKDCANTYIEYLGADTICHNMNGKKYGKYIFITALSVILGFAICISVMLYKEWQISRRTDIASTTIVIQNSVAPNDLSDKSWMDSVEDAPLNNSSETQNNDNNNNTDTEE</sequence>
<keyword evidence="2" id="KW-1133">Transmembrane helix</keyword>
<evidence type="ECO:0000256" key="2">
    <source>
        <dbReference type="SAM" id="Phobius"/>
    </source>
</evidence>
<feature type="compositionally biased region" description="Low complexity" evidence="1">
    <location>
        <begin position="161"/>
        <end position="179"/>
    </location>
</feature>
<name>A0AAI9K4K8_9FIRM</name>
<gene>
    <name evidence="3" type="ORF">COEU31_26410</name>
</gene>
<feature type="region of interest" description="Disordered" evidence="1">
    <location>
        <begin position="153"/>
        <end position="179"/>
    </location>
</feature>